<evidence type="ECO:0000313" key="3">
    <source>
        <dbReference type="Proteomes" id="UP000238916"/>
    </source>
</evidence>
<organism evidence="2 3">
    <name type="scientific">Candidatus Desulfosporosinus infrequens</name>
    <dbReference type="NCBI Taxonomy" id="2043169"/>
    <lineage>
        <taxon>Bacteria</taxon>
        <taxon>Bacillati</taxon>
        <taxon>Bacillota</taxon>
        <taxon>Clostridia</taxon>
        <taxon>Eubacteriales</taxon>
        <taxon>Desulfitobacteriaceae</taxon>
        <taxon>Desulfosporosinus</taxon>
    </lineage>
</organism>
<sequence length="402" mass="44717">MKKYIVCVISALLMLINVLPSYANNITSTDVSSSAIENVIQNEVIAENGHNWSSLEDCWTKDQKNLLASFLGNTDNEQKTVGLFNIKSAKISEIKEIPLTSAQKFSDVNNLQEEYGNVKVFYVGIDYKVKSESKYYYNGVNYRLIDMVPENNQWKMAEMADVSVNDFAAENIGFGSASEKIAARIDQARNKGLFIDPSGNVIERIPTDISSKNTLSSDTSAVIDDHYPPTSIEIYCYNSNNYEYYGLNSPGVCNVDFVFYQECVLPNEWVVSTSPQEDLNAGAMCVKMFGWYYVYYPKFGNLNADLTDQSTNSQNFIAGQTNSTANGAVADMSSYGLQESNSAEIFPTYYRAGSEGYHSGYVSQDGSATLANEGYDSLQILQYYYNDSPTTNNEEVDLFGIG</sequence>
<feature type="chain" id="PRO_5038347674" evidence="1">
    <location>
        <begin position="24"/>
        <end position="402"/>
    </location>
</feature>
<protein>
    <submittedName>
        <fullName evidence="2">Putative Stage II sporulation protein</fullName>
    </submittedName>
</protein>
<accession>A0A2U3LQS4</accession>
<gene>
    <name evidence="2" type="ORF">SBF1_7440001</name>
</gene>
<evidence type="ECO:0000256" key="1">
    <source>
        <dbReference type="SAM" id="SignalP"/>
    </source>
</evidence>
<keyword evidence="1" id="KW-0732">Signal</keyword>
<feature type="signal peptide" evidence="1">
    <location>
        <begin position="1"/>
        <end position="23"/>
    </location>
</feature>
<evidence type="ECO:0000313" key="2">
    <source>
        <dbReference type="EMBL" id="SPF54281.1"/>
    </source>
</evidence>
<dbReference type="AlphaFoldDB" id="A0A2U3LQS4"/>
<dbReference type="Proteomes" id="UP000238916">
    <property type="component" value="Unassembled WGS sequence"/>
</dbReference>
<dbReference type="EMBL" id="OMOF01000717">
    <property type="protein sequence ID" value="SPF54281.1"/>
    <property type="molecule type" value="Genomic_DNA"/>
</dbReference>
<proteinExistence type="predicted"/>
<reference evidence="3" key="1">
    <citation type="submission" date="2018-02" db="EMBL/GenBank/DDBJ databases">
        <authorList>
            <person name="Hausmann B."/>
        </authorList>
    </citation>
    <scope>NUCLEOTIDE SEQUENCE [LARGE SCALE GENOMIC DNA]</scope>
    <source>
        <strain evidence="3">Peat soil MAG SbF1</strain>
    </source>
</reference>
<dbReference type="OrthoDB" id="2879237at2"/>
<name>A0A2U3LQS4_9FIRM</name>